<sequence>MKKITGSPLARLILSPIGLMIVVGLAGGLFVSDLFRGIAKRQTPPPDIAPGPQNATQAPMAYSEVFTPDSDNGIIGIRAERIGVAGGNTSVMISIHFHRHKEYAFYQVGAYEPPALVDKDGGLLLGKVEFPADRHFSGGETFRTLITFPGVPASFPVTLSLFMGERYSGQYHMIPVSLTGLAPDRHPPAFPQGSSRP</sequence>
<evidence type="ECO:0000256" key="1">
    <source>
        <dbReference type="SAM" id="Phobius"/>
    </source>
</evidence>
<accession>C6HVJ6</accession>
<protein>
    <submittedName>
        <fullName evidence="2">Uncharacterized protein</fullName>
    </submittedName>
</protein>
<organism evidence="2 3">
    <name type="scientific">Leptospirillum ferrodiazotrophum</name>
    <dbReference type="NCBI Taxonomy" id="412449"/>
    <lineage>
        <taxon>Bacteria</taxon>
        <taxon>Pseudomonadati</taxon>
        <taxon>Nitrospirota</taxon>
        <taxon>Nitrospiria</taxon>
        <taxon>Nitrospirales</taxon>
        <taxon>Nitrospiraceae</taxon>
        <taxon>Leptospirillum</taxon>
    </lineage>
</organism>
<keyword evidence="1" id="KW-1133">Transmembrane helix</keyword>
<evidence type="ECO:0000313" key="2">
    <source>
        <dbReference type="EMBL" id="EES53355.1"/>
    </source>
</evidence>
<evidence type="ECO:0000313" key="3">
    <source>
        <dbReference type="Proteomes" id="UP000009374"/>
    </source>
</evidence>
<reference evidence="2 3" key="1">
    <citation type="journal article" date="2009" name="Appl. Environ. Microbiol.">
        <title>Community genomic and proteomic analyses of chemoautotrophic iron-oxidizing "Leptospirillum rubarum" (Group II) and "Leptospirillum ferrodiazotrophum" (Group III) bacteria in acid mine drainage biofilms.</title>
        <authorList>
            <person name="Goltsman D.S."/>
            <person name="Denef V.J."/>
            <person name="Singer S.W."/>
            <person name="VerBerkmoes N.C."/>
            <person name="Lefsrud M."/>
            <person name="Mueller R.S."/>
            <person name="Dick G.J."/>
            <person name="Sun C.L."/>
            <person name="Wheeler K.E."/>
            <person name="Zemla A."/>
            <person name="Baker B.J."/>
            <person name="Hauser L."/>
            <person name="Land M."/>
            <person name="Shah M.B."/>
            <person name="Thelen M.P."/>
            <person name="Hettich R.L."/>
            <person name="Banfield J.F."/>
        </authorList>
    </citation>
    <scope>NUCLEOTIDE SEQUENCE [LARGE SCALE GENOMIC DNA]</scope>
</reference>
<keyword evidence="3" id="KW-1185">Reference proteome</keyword>
<feature type="transmembrane region" description="Helical" evidence="1">
    <location>
        <begin position="12"/>
        <end position="31"/>
    </location>
</feature>
<gene>
    <name evidence="2" type="ORF">UBAL3_79320004</name>
</gene>
<dbReference type="EMBL" id="GG693864">
    <property type="protein sequence ID" value="EES53355.1"/>
    <property type="molecule type" value="Genomic_DNA"/>
</dbReference>
<keyword evidence="1" id="KW-0472">Membrane</keyword>
<dbReference type="AlphaFoldDB" id="C6HVJ6"/>
<keyword evidence="1" id="KW-0812">Transmembrane</keyword>
<name>C6HVJ6_9BACT</name>
<proteinExistence type="predicted"/>
<dbReference type="Proteomes" id="UP000009374">
    <property type="component" value="Unassembled WGS sequence"/>
</dbReference>